<organism evidence="2 3">
    <name type="scientific">Petrimonas mucosa</name>
    <dbReference type="NCBI Taxonomy" id="1642646"/>
    <lineage>
        <taxon>Bacteria</taxon>
        <taxon>Pseudomonadati</taxon>
        <taxon>Bacteroidota</taxon>
        <taxon>Bacteroidia</taxon>
        <taxon>Bacteroidales</taxon>
        <taxon>Dysgonomonadaceae</taxon>
        <taxon>Petrimonas</taxon>
    </lineage>
</organism>
<evidence type="ECO:0000313" key="3">
    <source>
        <dbReference type="Proteomes" id="UP000178485"/>
    </source>
</evidence>
<evidence type="ECO:0000259" key="1">
    <source>
        <dbReference type="Pfam" id="PF04230"/>
    </source>
</evidence>
<evidence type="ECO:0000313" key="2">
    <source>
        <dbReference type="EMBL" id="SCM59554.1"/>
    </source>
</evidence>
<proteinExistence type="predicted"/>
<reference evidence="2 3" key="1">
    <citation type="submission" date="2016-08" db="EMBL/GenBank/DDBJ databases">
        <authorList>
            <person name="Seilhamer J.J."/>
        </authorList>
    </citation>
    <scope>NUCLEOTIDE SEQUENCE [LARGE SCALE GENOMIC DNA]</scope>
    <source>
        <strain evidence="2">ING2-E5A</strain>
    </source>
</reference>
<dbReference type="Pfam" id="PF04230">
    <property type="entry name" value="PS_pyruv_trans"/>
    <property type="match status" value="1"/>
</dbReference>
<accession>A0A1G4GAH3</accession>
<dbReference type="STRING" id="1642646.ING2E5A_2759"/>
<feature type="domain" description="Polysaccharide pyruvyl transferase" evidence="1">
    <location>
        <begin position="37"/>
        <end position="251"/>
    </location>
</feature>
<dbReference type="InterPro" id="IPR007345">
    <property type="entry name" value="Polysacch_pyruvyl_Trfase"/>
</dbReference>
<sequence>MPSYFFKKSFIGQQWLHMKNKIINKLRKIIKRERYGLHYFLKDIISRDKVVVNYWIPPQSDPEFYNFGDDLNRDLVGLISGKTVIPYTFSSISRLKKSVNYLCIGSVISQLTNERTVIWGSGVLSPELPLKHKPLKVLAVRGPLSRDYLVKNGVDCPEIYGDPALLLSKYYQPVSYKKKYKIGIIPHYTDKNNPLLDIYKKYSGVYVFDVQNYGNYKLFIDTLCSCECVISSSLHGLIISDSYGIPNTWVEFSSGILGGHFKFIDYLLSVQRSFDNFPVELTTFIPLDELQSLAGDWQPPKVDARELMSVCPFK</sequence>
<dbReference type="AlphaFoldDB" id="A0A1G4GAH3"/>
<gene>
    <name evidence="2" type="ORF">ING2E5A_2759</name>
</gene>
<keyword evidence="3" id="KW-1185">Reference proteome</keyword>
<dbReference type="EMBL" id="LT608328">
    <property type="protein sequence ID" value="SCM59554.1"/>
    <property type="molecule type" value="Genomic_DNA"/>
</dbReference>
<dbReference type="KEGG" id="pmuc:ING2E5A_2759"/>
<protein>
    <recommendedName>
        <fullName evidence="1">Polysaccharide pyruvyl transferase domain-containing protein</fullName>
    </recommendedName>
</protein>
<dbReference type="Proteomes" id="UP000178485">
    <property type="component" value="Chromosome i"/>
</dbReference>
<name>A0A1G4GAH3_9BACT</name>